<dbReference type="FunFam" id="3.40.640.10:FF:000046">
    <property type="entry name" value="Cystathionine gamma-lyase"/>
    <property type="match status" value="1"/>
</dbReference>
<dbReference type="EMBL" id="CP129682">
    <property type="protein sequence ID" value="XDS48735.1"/>
    <property type="molecule type" value="Genomic_DNA"/>
</dbReference>
<dbReference type="GO" id="GO:0071269">
    <property type="term" value="P:L-homocysteine biosynthetic process"/>
    <property type="evidence" value="ECO:0007669"/>
    <property type="project" value="TreeGrafter"/>
</dbReference>
<evidence type="ECO:0000256" key="1">
    <source>
        <dbReference type="ARBA" id="ARBA00001933"/>
    </source>
</evidence>
<sequence length="435" mass="47753">MNRKNSFDTVRIQGGYTPEEHNHASNVPIYLSAAFTMGSAQRGRDMAEGREPGFTYSRVGNPTVDILERRIAALDGGVSAVAVSSGMAAISNTILAVAEGGGRIVAHHDIYGASLDEFVSLAPKLGIEFDFVDDINNPDEVSKAIGPNTKAIYAESVTNPITRVTDVDRLASVAHQAGIPLIVDNTFPTPYLFRPIEHGADIVVYSSTKGINGHGNVVSGLIVDAGRFDWSSDRFPQFSEPEFTLYTESNGRSRSFVEAFGNEAFHQRLRCKFVRLLGAVLGPQEAYLELLGLETISERISKEVSSALRIANFLNHHEHVTKVNYAGLPDSKQSQLVSSLFPKGIGAILSFELEGSEDRIDRFIDATEVFHYVPNVGDVRSLIVNPARITHREVPFEFWERNGLNVNLIRLSIGLEDADDLIADLEQAFETAYRD</sequence>
<comment type="similarity">
    <text evidence="2 10">Belongs to the trans-sulfuration enzymes family.</text>
</comment>
<dbReference type="Gene3D" id="3.90.1150.10">
    <property type="entry name" value="Aspartate Aminotransferase, domain 1"/>
    <property type="match status" value="1"/>
</dbReference>
<reference evidence="13" key="1">
    <citation type="submission" date="2023-07" db="EMBL/GenBank/DDBJ databases">
        <title>Bifidobacterium aquikefiriaerophilum sp. nov. and Bifidobacterium eccum sp. nov., isolated from water kefir.</title>
        <authorList>
            <person name="Breselge S."/>
            <person name="Bellassi P."/>
            <person name="Barcenilla C."/>
            <person name="Alvarez-Ordonez A."/>
            <person name="Morelli L."/>
            <person name="Cotter P.D."/>
        </authorList>
    </citation>
    <scope>NUCLEOTIDE SEQUENCE</scope>
    <source>
        <strain evidence="13">WK012_4_13</strain>
        <strain evidence="12">WK013_4_14</strain>
        <strain evidence="11">WK048_4_13</strain>
    </source>
</reference>
<evidence type="ECO:0000313" key="11">
    <source>
        <dbReference type="EMBL" id="XDS46561.1"/>
    </source>
</evidence>
<dbReference type="GO" id="GO:0003961">
    <property type="term" value="F:O-acetylhomoserine aminocarboxypropyltransferase activity"/>
    <property type="evidence" value="ECO:0007669"/>
    <property type="project" value="TreeGrafter"/>
</dbReference>
<dbReference type="InterPro" id="IPR015421">
    <property type="entry name" value="PyrdxlP-dep_Trfase_major"/>
</dbReference>
<dbReference type="GO" id="GO:0019346">
    <property type="term" value="P:transsulfuration"/>
    <property type="evidence" value="ECO:0007669"/>
    <property type="project" value="InterPro"/>
</dbReference>
<dbReference type="Gene3D" id="3.40.640.10">
    <property type="entry name" value="Type I PLP-dependent aspartate aminotransferase-like (Major domain)"/>
    <property type="match status" value="1"/>
</dbReference>
<protein>
    <recommendedName>
        <fullName evidence="5">homocysteine desulfhydrase</fullName>
        <ecNumber evidence="5">4.4.1.2</ecNumber>
    </recommendedName>
    <alternativeName>
        <fullName evidence="6">Homocysteine desulfhydrase</fullName>
    </alternativeName>
</protein>
<dbReference type="GO" id="GO:0006535">
    <property type="term" value="P:cysteine biosynthetic process from serine"/>
    <property type="evidence" value="ECO:0007669"/>
    <property type="project" value="TreeGrafter"/>
</dbReference>
<evidence type="ECO:0000256" key="7">
    <source>
        <dbReference type="ARBA" id="ARBA00048780"/>
    </source>
</evidence>
<dbReference type="InterPro" id="IPR015422">
    <property type="entry name" value="PyrdxlP-dep_Trfase_small"/>
</dbReference>
<comment type="catalytic activity">
    <reaction evidence="7">
        <text>L-homocysteine + H2O = 2-oxobutanoate + hydrogen sulfide + NH4(+) + H(+)</text>
        <dbReference type="Rhea" id="RHEA:14501"/>
        <dbReference type="ChEBI" id="CHEBI:15377"/>
        <dbReference type="ChEBI" id="CHEBI:15378"/>
        <dbReference type="ChEBI" id="CHEBI:16763"/>
        <dbReference type="ChEBI" id="CHEBI:28938"/>
        <dbReference type="ChEBI" id="CHEBI:29919"/>
        <dbReference type="ChEBI" id="CHEBI:58199"/>
        <dbReference type="EC" id="4.4.1.2"/>
    </reaction>
    <physiologicalReaction direction="left-to-right" evidence="7">
        <dbReference type="Rhea" id="RHEA:14502"/>
    </physiologicalReaction>
</comment>
<dbReference type="CDD" id="cd00614">
    <property type="entry name" value="CGS_like"/>
    <property type="match status" value="1"/>
</dbReference>
<dbReference type="InterPro" id="IPR006235">
    <property type="entry name" value="OAc-hSer/O-AcSer_sulfhydrylase"/>
</dbReference>
<accession>A0AB39UMD0</accession>
<evidence type="ECO:0000256" key="9">
    <source>
        <dbReference type="PIRSR" id="PIRSR001434-2"/>
    </source>
</evidence>
<gene>
    <name evidence="13" type="ORF">QN062_05995</name>
    <name evidence="12" type="ORF">QN216_00190</name>
    <name evidence="11" type="ORF">QN217_10660</name>
</gene>
<organism evidence="13">
    <name type="scientific">Bifidobacterium fermentum</name>
    <dbReference type="NCBI Taxonomy" id="3059035"/>
    <lineage>
        <taxon>Bacteria</taxon>
        <taxon>Bacillati</taxon>
        <taxon>Actinomycetota</taxon>
        <taxon>Actinomycetes</taxon>
        <taxon>Bifidobacteriales</taxon>
        <taxon>Bifidobacteriaceae</taxon>
        <taxon>Bifidobacterium</taxon>
    </lineage>
</organism>
<dbReference type="EMBL" id="CP129675">
    <property type="protein sequence ID" value="XDS46561.1"/>
    <property type="molecule type" value="Genomic_DNA"/>
</dbReference>
<comment type="cofactor">
    <cofactor evidence="1 10">
        <name>pyridoxal 5'-phosphate</name>
        <dbReference type="ChEBI" id="CHEBI:597326"/>
    </cofactor>
</comment>
<keyword evidence="3 13" id="KW-0808">Transferase</keyword>
<dbReference type="RefSeq" id="WP_369340933.1">
    <property type="nucleotide sequence ID" value="NZ_CP129675.1"/>
</dbReference>
<dbReference type="EC" id="4.4.1.2" evidence="5"/>
<dbReference type="Pfam" id="PF01053">
    <property type="entry name" value="Cys_Met_Meta_PP"/>
    <property type="match status" value="1"/>
</dbReference>
<dbReference type="PANTHER" id="PTHR43797">
    <property type="entry name" value="HOMOCYSTEINE/CYSTEINE SYNTHASE"/>
    <property type="match status" value="1"/>
</dbReference>
<comment type="catalytic activity">
    <reaction evidence="8">
        <text>L-methionine + H2O = methanethiol + 2-oxobutanoate + NH4(+)</text>
        <dbReference type="Rhea" id="RHEA:23800"/>
        <dbReference type="ChEBI" id="CHEBI:15377"/>
        <dbReference type="ChEBI" id="CHEBI:16007"/>
        <dbReference type="ChEBI" id="CHEBI:16763"/>
        <dbReference type="ChEBI" id="CHEBI:28938"/>
        <dbReference type="ChEBI" id="CHEBI:57844"/>
        <dbReference type="EC" id="4.4.1.11"/>
    </reaction>
    <physiologicalReaction direction="left-to-right" evidence="8">
        <dbReference type="Rhea" id="RHEA:23801"/>
    </physiologicalReaction>
</comment>
<dbReference type="GO" id="GO:0005737">
    <property type="term" value="C:cytoplasm"/>
    <property type="evidence" value="ECO:0007669"/>
    <property type="project" value="TreeGrafter"/>
</dbReference>
<dbReference type="PIRSF" id="PIRSF001434">
    <property type="entry name" value="CGS"/>
    <property type="match status" value="1"/>
</dbReference>
<dbReference type="PANTHER" id="PTHR43797:SF2">
    <property type="entry name" value="HOMOCYSTEINE_CYSTEINE SYNTHASE"/>
    <property type="match status" value="1"/>
</dbReference>
<evidence type="ECO:0000256" key="10">
    <source>
        <dbReference type="RuleBase" id="RU362118"/>
    </source>
</evidence>
<dbReference type="AlphaFoldDB" id="A0AB39UMD0"/>
<keyword evidence="4 9" id="KW-0663">Pyridoxal phosphate</keyword>
<dbReference type="KEGG" id="bfk:QN062_05995"/>
<dbReference type="GO" id="GO:0030170">
    <property type="term" value="F:pyridoxal phosphate binding"/>
    <property type="evidence" value="ECO:0007669"/>
    <property type="project" value="InterPro"/>
</dbReference>
<dbReference type="GO" id="GO:0004124">
    <property type="term" value="F:cysteine synthase activity"/>
    <property type="evidence" value="ECO:0007669"/>
    <property type="project" value="TreeGrafter"/>
</dbReference>
<proteinExistence type="inferred from homology"/>
<evidence type="ECO:0000256" key="2">
    <source>
        <dbReference type="ARBA" id="ARBA00009077"/>
    </source>
</evidence>
<evidence type="ECO:0000256" key="3">
    <source>
        <dbReference type="ARBA" id="ARBA00022679"/>
    </source>
</evidence>
<name>A0AB39UMD0_9BIFI</name>
<dbReference type="InterPro" id="IPR000277">
    <property type="entry name" value="Cys/Met-Metab_PyrdxlP-dep_enz"/>
</dbReference>
<evidence type="ECO:0000313" key="12">
    <source>
        <dbReference type="EMBL" id="XDS48735.1"/>
    </source>
</evidence>
<feature type="modified residue" description="N6-(pyridoxal phosphate)lysine" evidence="9">
    <location>
        <position position="209"/>
    </location>
</feature>
<dbReference type="SUPFAM" id="SSF53383">
    <property type="entry name" value="PLP-dependent transferases"/>
    <property type="match status" value="1"/>
</dbReference>
<dbReference type="GO" id="GO:0047982">
    <property type="term" value="F:homocysteine desulfhydrase activity"/>
    <property type="evidence" value="ECO:0007669"/>
    <property type="project" value="UniProtKB-EC"/>
</dbReference>
<evidence type="ECO:0000256" key="4">
    <source>
        <dbReference type="ARBA" id="ARBA00022898"/>
    </source>
</evidence>
<dbReference type="GO" id="GO:0018826">
    <property type="term" value="F:methionine gamma-lyase activity"/>
    <property type="evidence" value="ECO:0007669"/>
    <property type="project" value="UniProtKB-EC"/>
</dbReference>
<dbReference type="EMBL" id="CP129683">
    <property type="protein sequence ID" value="XDS49962.1"/>
    <property type="molecule type" value="Genomic_DNA"/>
</dbReference>
<evidence type="ECO:0000256" key="5">
    <source>
        <dbReference type="ARBA" id="ARBA00047175"/>
    </source>
</evidence>
<dbReference type="InterPro" id="IPR015424">
    <property type="entry name" value="PyrdxlP-dep_Trfase"/>
</dbReference>
<evidence type="ECO:0000256" key="8">
    <source>
        <dbReference type="ARBA" id="ARBA00052699"/>
    </source>
</evidence>
<evidence type="ECO:0000313" key="13">
    <source>
        <dbReference type="EMBL" id="XDS49962.1"/>
    </source>
</evidence>
<evidence type="ECO:0000256" key="6">
    <source>
        <dbReference type="ARBA" id="ARBA00047199"/>
    </source>
</evidence>